<evidence type="ECO:0000313" key="1">
    <source>
        <dbReference type="EMBL" id="RFO95402.1"/>
    </source>
</evidence>
<accession>A0A3E1R8N3</accession>
<reference evidence="1 2" key="1">
    <citation type="submission" date="2018-05" db="EMBL/GenBank/DDBJ databases">
        <title>Rhodoferax soyangensis sp.nov., isolated from an oligotrophic freshwater lake.</title>
        <authorList>
            <person name="Park M."/>
        </authorList>
    </citation>
    <scope>NUCLEOTIDE SEQUENCE [LARGE SCALE GENOMIC DNA]</scope>
    <source>
        <strain evidence="1 2">IMCC26218</strain>
    </source>
</reference>
<protein>
    <recommendedName>
        <fullName evidence="3">6-phosphogluconate dehydrogenase</fullName>
    </recommendedName>
</protein>
<dbReference type="OrthoDB" id="9794557at2"/>
<keyword evidence="2" id="KW-1185">Reference proteome</keyword>
<evidence type="ECO:0000313" key="2">
    <source>
        <dbReference type="Proteomes" id="UP000260665"/>
    </source>
</evidence>
<sequence length="118" mass="13107">MGSFVGFLVMAAVLFTLYTLAALNWSYSAGERAGFMQKLSHKGFVCKTWEGELQLVALPGSMPEKFLFSVRDEAVAQRINATMGKRVALTYQQHIGIPTSCFGETEYFVTEVKELPSQ</sequence>
<proteinExistence type="predicted"/>
<evidence type="ECO:0008006" key="3">
    <source>
        <dbReference type="Google" id="ProtNLM"/>
    </source>
</evidence>
<dbReference type="AlphaFoldDB" id="A0A3E1R8N3"/>
<organism evidence="1 2">
    <name type="scientific">Rhodoferax lacus</name>
    <dbReference type="NCBI Taxonomy" id="2184758"/>
    <lineage>
        <taxon>Bacteria</taxon>
        <taxon>Pseudomonadati</taxon>
        <taxon>Pseudomonadota</taxon>
        <taxon>Betaproteobacteria</taxon>
        <taxon>Burkholderiales</taxon>
        <taxon>Comamonadaceae</taxon>
        <taxon>Rhodoferax</taxon>
    </lineage>
</organism>
<gene>
    <name evidence="1" type="ORF">DIC66_18760</name>
</gene>
<dbReference type="Proteomes" id="UP000260665">
    <property type="component" value="Unassembled WGS sequence"/>
</dbReference>
<name>A0A3E1R8N3_9BURK</name>
<dbReference type="EMBL" id="QFZK01000017">
    <property type="protein sequence ID" value="RFO95402.1"/>
    <property type="molecule type" value="Genomic_DNA"/>
</dbReference>
<comment type="caution">
    <text evidence="1">The sequence shown here is derived from an EMBL/GenBank/DDBJ whole genome shotgun (WGS) entry which is preliminary data.</text>
</comment>